<gene>
    <name evidence="1" type="ORF">rsdtw13_21630</name>
</gene>
<dbReference type="Proteomes" id="UP001058074">
    <property type="component" value="Unassembled WGS sequence"/>
</dbReference>
<evidence type="ECO:0000313" key="1">
    <source>
        <dbReference type="EMBL" id="GKX66905.1"/>
    </source>
</evidence>
<evidence type="ECO:0000313" key="2">
    <source>
        <dbReference type="Proteomes" id="UP001058074"/>
    </source>
</evidence>
<keyword evidence="2" id="KW-1185">Reference proteome</keyword>
<organism evidence="1 2">
    <name type="scientific">Inconstantimicrobium mannanitabidum</name>
    <dbReference type="NCBI Taxonomy" id="1604901"/>
    <lineage>
        <taxon>Bacteria</taxon>
        <taxon>Bacillati</taxon>
        <taxon>Bacillota</taxon>
        <taxon>Clostridia</taxon>
        <taxon>Eubacteriales</taxon>
        <taxon>Clostridiaceae</taxon>
        <taxon>Inconstantimicrobium</taxon>
    </lineage>
</organism>
<name>A0ACB5RCV4_9CLOT</name>
<reference evidence="1" key="1">
    <citation type="journal article" date="2025" name="Int. J. Syst. Evol. Microbiol.">
        <title>Inconstantimicrobium mannanitabidum sp. nov., a novel member of the family Clostridiaceae isolated from anoxic soil under the treatment of reductive soil disinfestation.</title>
        <authorList>
            <person name="Ueki A."/>
            <person name="Tonouchi A."/>
            <person name="Honma S."/>
            <person name="Kaku N."/>
            <person name="Ueki K."/>
        </authorList>
    </citation>
    <scope>NUCLEOTIDE SEQUENCE</scope>
    <source>
        <strain evidence="1">TW13</strain>
    </source>
</reference>
<accession>A0ACB5RCV4</accession>
<proteinExistence type="predicted"/>
<dbReference type="EMBL" id="BROD01000001">
    <property type="protein sequence ID" value="GKX66905.1"/>
    <property type="molecule type" value="Genomic_DNA"/>
</dbReference>
<comment type="caution">
    <text evidence="1">The sequence shown here is derived from an EMBL/GenBank/DDBJ whole genome shotgun (WGS) entry which is preliminary data.</text>
</comment>
<protein>
    <submittedName>
        <fullName evidence="1">Uncharacterized protein</fullName>
    </submittedName>
</protein>
<sequence>MEICPFWSSVNESFECSSECPFTISKNKELEECPFKFVEEVSSTKIVDFEDEIDNEENFNL</sequence>